<evidence type="ECO:0000256" key="1">
    <source>
        <dbReference type="ARBA" id="ARBA00006484"/>
    </source>
</evidence>
<name>A0A550CGT3_9AGAR</name>
<evidence type="ECO:0000313" key="4">
    <source>
        <dbReference type="EMBL" id="TRM64015.1"/>
    </source>
</evidence>
<accession>A0A550CGT3</accession>
<dbReference type="OrthoDB" id="9876299at2759"/>
<gene>
    <name evidence="4" type="ORF">BD626DRAFT_557306</name>
</gene>
<dbReference type="GO" id="GO:0005737">
    <property type="term" value="C:cytoplasm"/>
    <property type="evidence" value="ECO:0007669"/>
    <property type="project" value="TreeGrafter"/>
</dbReference>
<evidence type="ECO:0000256" key="2">
    <source>
        <dbReference type="ARBA" id="ARBA00022857"/>
    </source>
</evidence>
<dbReference type="GO" id="GO:0016491">
    <property type="term" value="F:oxidoreductase activity"/>
    <property type="evidence" value="ECO:0007669"/>
    <property type="project" value="UniProtKB-KW"/>
</dbReference>
<proteinExistence type="inferred from homology"/>
<dbReference type="InterPro" id="IPR051468">
    <property type="entry name" value="Fungal_SecMetab_SDRs"/>
</dbReference>
<protein>
    <recommendedName>
        <fullName evidence="6">NAD(P)-binding protein</fullName>
    </recommendedName>
</protein>
<dbReference type="Pfam" id="PF00106">
    <property type="entry name" value="adh_short"/>
    <property type="match status" value="1"/>
</dbReference>
<comment type="similarity">
    <text evidence="1">Belongs to the short-chain dehydrogenases/reductases (SDR) family.</text>
</comment>
<dbReference type="SUPFAM" id="SSF51735">
    <property type="entry name" value="NAD(P)-binding Rossmann-fold domains"/>
    <property type="match status" value="1"/>
</dbReference>
<evidence type="ECO:0008006" key="6">
    <source>
        <dbReference type="Google" id="ProtNLM"/>
    </source>
</evidence>
<dbReference type="PANTHER" id="PTHR43544">
    <property type="entry name" value="SHORT-CHAIN DEHYDROGENASE/REDUCTASE"/>
    <property type="match status" value="1"/>
</dbReference>
<dbReference type="AlphaFoldDB" id="A0A550CGT3"/>
<keyword evidence="3" id="KW-0560">Oxidoreductase</keyword>
<evidence type="ECO:0000313" key="5">
    <source>
        <dbReference type="Proteomes" id="UP000320762"/>
    </source>
</evidence>
<dbReference type="EMBL" id="VDMD01000008">
    <property type="protein sequence ID" value="TRM64015.1"/>
    <property type="molecule type" value="Genomic_DNA"/>
</dbReference>
<dbReference type="CDD" id="cd05325">
    <property type="entry name" value="carb_red_sniffer_like_SDR_c"/>
    <property type="match status" value="1"/>
</dbReference>
<dbReference type="PRINTS" id="PR00081">
    <property type="entry name" value="GDHRDH"/>
</dbReference>
<sequence length="234" mass="24672">MSSSTVYLISGANRGLGLGLVTALVKRPDTVVFAGARSPEKATELKALAAANPGKLHIVKLITKVAGHLDVVIANAGIADCYAGALTLPKEELTRHFEINVNGPLVLFQATHDLLQASKAPKFVAISTPVGSITAGSQFPGGLYTYGTTKAALHWVVRKLHKDFEDFVIFPISPGAVDTDMAATAVKNEPWMASMPTNSVEASAAGVLKQVDAATRETASGQFLDFSGETVWPW</sequence>
<dbReference type="InterPro" id="IPR036291">
    <property type="entry name" value="NAD(P)-bd_dom_sf"/>
</dbReference>
<dbReference type="PROSITE" id="PS00061">
    <property type="entry name" value="ADH_SHORT"/>
    <property type="match status" value="1"/>
</dbReference>
<dbReference type="InterPro" id="IPR020904">
    <property type="entry name" value="Sc_DH/Rdtase_CS"/>
</dbReference>
<reference evidence="4 5" key="1">
    <citation type="journal article" date="2019" name="New Phytol.">
        <title>Comparative genomics reveals unique wood-decay strategies and fruiting body development in the Schizophyllaceae.</title>
        <authorList>
            <person name="Almasi E."/>
            <person name="Sahu N."/>
            <person name="Krizsan K."/>
            <person name="Balint B."/>
            <person name="Kovacs G.M."/>
            <person name="Kiss B."/>
            <person name="Cseklye J."/>
            <person name="Drula E."/>
            <person name="Henrissat B."/>
            <person name="Nagy I."/>
            <person name="Chovatia M."/>
            <person name="Adam C."/>
            <person name="LaButti K."/>
            <person name="Lipzen A."/>
            <person name="Riley R."/>
            <person name="Grigoriev I.V."/>
            <person name="Nagy L.G."/>
        </authorList>
    </citation>
    <scope>NUCLEOTIDE SEQUENCE [LARGE SCALE GENOMIC DNA]</scope>
    <source>
        <strain evidence="4 5">NL-1724</strain>
    </source>
</reference>
<keyword evidence="2" id="KW-0521">NADP</keyword>
<evidence type="ECO:0000256" key="3">
    <source>
        <dbReference type="ARBA" id="ARBA00023002"/>
    </source>
</evidence>
<dbReference type="Gene3D" id="3.40.50.720">
    <property type="entry name" value="NAD(P)-binding Rossmann-like Domain"/>
    <property type="match status" value="1"/>
</dbReference>
<dbReference type="Proteomes" id="UP000320762">
    <property type="component" value="Unassembled WGS sequence"/>
</dbReference>
<organism evidence="4 5">
    <name type="scientific">Schizophyllum amplum</name>
    <dbReference type="NCBI Taxonomy" id="97359"/>
    <lineage>
        <taxon>Eukaryota</taxon>
        <taxon>Fungi</taxon>
        <taxon>Dikarya</taxon>
        <taxon>Basidiomycota</taxon>
        <taxon>Agaricomycotina</taxon>
        <taxon>Agaricomycetes</taxon>
        <taxon>Agaricomycetidae</taxon>
        <taxon>Agaricales</taxon>
        <taxon>Schizophyllaceae</taxon>
        <taxon>Schizophyllum</taxon>
    </lineage>
</organism>
<comment type="caution">
    <text evidence="4">The sequence shown here is derived from an EMBL/GenBank/DDBJ whole genome shotgun (WGS) entry which is preliminary data.</text>
</comment>
<dbReference type="InterPro" id="IPR002347">
    <property type="entry name" value="SDR_fam"/>
</dbReference>
<keyword evidence="5" id="KW-1185">Reference proteome</keyword>
<dbReference type="PANTHER" id="PTHR43544:SF7">
    <property type="entry name" value="NADB-LER2"/>
    <property type="match status" value="1"/>
</dbReference>